<evidence type="ECO:0000313" key="2">
    <source>
        <dbReference type="Proteomes" id="UP001195624"/>
    </source>
</evidence>
<dbReference type="Proteomes" id="UP001195624">
    <property type="component" value="Unassembled WGS sequence"/>
</dbReference>
<name>A0ABS4PDM2_9GAMM</name>
<dbReference type="NCBIfam" id="TIGR03748">
    <property type="entry name" value="conj_PilL"/>
    <property type="match status" value="1"/>
</dbReference>
<dbReference type="InterPro" id="IPR022260">
    <property type="entry name" value="Integr_conj_element_PilL"/>
</dbReference>
<protein>
    <submittedName>
        <fullName evidence="1">Conjugative transfer region protein (TIGR03748 family)</fullName>
    </submittedName>
</protein>
<organism evidence="1 2">
    <name type="scientific">Winslowiella toletana</name>
    <dbReference type="NCBI Taxonomy" id="92490"/>
    <lineage>
        <taxon>Bacteria</taxon>
        <taxon>Pseudomonadati</taxon>
        <taxon>Pseudomonadota</taxon>
        <taxon>Gammaproteobacteria</taxon>
        <taxon>Enterobacterales</taxon>
        <taxon>Erwiniaceae</taxon>
        <taxon>Winslowiella</taxon>
    </lineage>
</organism>
<keyword evidence="2" id="KW-1185">Reference proteome</keyword>
<proteinExistence type="predicted"/>
<evidence type="ECO:0000313" key="1">
    <source>
        <dbReference type="EMBL" id="MBP2170730.1"/>
    </source>
</evidence>
<accession>A0ABS4PDM2</accession>
<sequence length="112" mass="12586">MINTEPAAEQRDPLNQIIDVSIPADVKPTVSEAIRYLLRDSGYSLCFASQQRQLLYQQPLPLAQTHLGPIPLHEALQVLAGPVWRLTVDRLYRIVCFRLQPYPLKTGASYAG</sequence>
<gene>
    <name evidence="1" type="ORF">J2125_003922</name>
</gene>
<comment type="caution">
    <text evidence="1">The sequence shown here is derived from an EMBL/GenBank/DDBJ whole genome shotgun (WGS) entry which is preliminary data.</text>
</comment>
<reference evidence="2" key="1">
    <citation type="submission" date="2023-07" db="EMBL/GenBank/DDBJ databases">
        <title>Genome mining of underrepresented organisms for secondary metabolites.</title>
        <authorList>
            <person name="D'Agostino P.M."/>
        </authorList>
    </citation>
    <scope>NUCLEOTIDE SEQUENCE [LARGE SCALE GENOMIC DNA]</scope>
    <source>
        <strain evidence="2">WS4403</strain>
    </source>
</reference>
<dbReference type="EMBL" id="JAGGMQ010000001">
    <property type="protein sequence ID" value="MBP2170730.1"/>
    <property type="molecule type" value="Genomic_DNA"/>
</dbReference>